<proteinExistence type="predicted"/>
<evidence type="ECO:0000259" key="1">
    <source>
        <dbReference type="Pfam" id="PF04149"/>
    </source>
</evidence>
<reference evidence="2 3" key="1">
    <citation type="submission" date="2019-06" db="EMBL/GenBank/DDBJ databases">
        <title>Sequencing the genomes of 1000 actinobacteria strains.</title>
        <authorList>
            <person name="Klenk H.-P."/>
        </authorList>
    </citation>
    <scope>NUCLEOTIDE SEQUENCE [LARGE SCALE GENOMIC DNA]</scope>
    <source>
        <strain evidence="2 3">DSM 102200</strain>
    </source>
</reference>
<sequence length="32" mass="3545">MGTLTTPWRKSTRTGGNNDDCVEIAVLEAHRD</sequence>
<dbReference type="EMBL" id="VFOZ01000001">
    <property type="protein sequence ID" value="TQL98515.1"/>
    <property type="molecule type" value="Genomic_DNA"/>
</dbReference>
<evidence type="ECO:0000313" key="3">
    <source>
        <dbReference type="Proteomes" id="UP000316096"/>
    </source>
</evidence>
<organism evidence="2 3">
    <name type="scientific">Actinoallomurus bryophytorum</name>
    <dbReference type="NCBI Taxonomy" id="1490222"/>
    <lineage>
        <taxon>Bacteria</taxon>
        <taxon>Bacillati</taxon>
        <taxon>Actinomycetota</taxon>
        <taxon>Actinomycetes</taxon>
        <taxon>Streptosporangiales</taxon>
        <taxon>Thermomonosporaceae</taxon>
        <taxon>Actinoallomurus</taxon>
    </lineage>
</organism>
<keyword evidence="3" id="KW-1185">Reference proteome</keyword>
<evidence type="ECO:0000313" key="2">
    <source>
        <dbReference type="EMBL" id="TQL98515.1"/>
    </source>
</evidence>
<dbReference type="InterPro" id="IPR007278">
    <property type="entry name" value="DUF397"/>
</dbReference>
<feature type="domain" description="DUF397" evidence="1">
    <location>
        <begin position="7"/>
        <end position="29"/>
    </location>
</feature>
<dbReference type="Proteomes" id="UP000316096">
    <property type="component" value="Unassembled WGS sequence"/>
</dbReference>
<name>A0A543CN25_9ACTN</name>
<dbReference type="AlphaFoldDB" id="A0A543CN25"/>
<dbReference type="RefSeq" id="WP_185792313.1">
    <property type="nucleotide sequence ID" value="NZ_VFOZ01000001.1"/>
</dbReference>
<dbReference type="Pfam" id="PF04149">
    <property type="entry name" value="DUF397"/>
    <property type="match status" value="1"/>
</dbReference>
<protein>
    <submittedName>
        <fullName evidence="2">Uncharacterized protein DUF397</fullName>
    </submittedName>
</protein>
<comment type="caution">
    <text evidence="2">The sequence shown here is derived from an EMBL/GenBank/DDBJ whole genome shotgun (WGS) entry which is preliminary data.</text>
</comment>
<accession>A0A543CN25</accession>
<gene>
    <name evidence="2" type="ORF">FB559_4141</name>
</gene>